<evidence type="ECO:0000313" key="2">
    <source>
        <dbReference type="EMBL" id="MDM5263507.1"/>
    </source>
</evidence>
<keyword evidence="2" id="KW-0808">Transferase</keyword>
<dbReference type="InterPro" id="IPR029787">
    <property type="entry name" value="Nucleotide_cyclase"/>
</dbReference>
<dbReference type="EC" id="2.7.7.65" evidence="2"/>
<proteinExistence type="predicted"/>
<dbReference type="Gene3D" id="3.30.70.270">
    <property type="match status" value="1"/>
</dbReference>
<dbReference type="PROSITE" id="PS50887">
    <property type="entry name" value="GGDEF"/>
    <property type="match status" value="1"/>
</dbReference>
<keyword evidence="3" id="KW-1185">Reference proteome</keyword>
<dbReference type="Proteomes" id="UP001169066">
    <property type="component" value="Unassembled WGS sequence"/>
</dbReference>
<keyword evidence="2" id="KW-0548">Nucleotidyltransferase</keyword>
<dbReference type="SUPFAM" id="SSF55073">
    <property type="entry name" value="Nucleotide cyclase"/>
    <property type="match status" value="1"/>
</dbReference>
<dbReference type="InterPro" id="IPR043128">
    <property type="entry name" value="Rev_trsase/Diguanyl_cyclase"/>
</dbReference>
<dbReference type="Pfam" id="PF00990">
    <property type="entry name" value="GGDEF"/>
    <property type="match status" value="1"/>
</dbReference>
<comment type="caution">
    <text evidence="2">The sequence shown here is derived from an EMBL/GenBank/DDBJ whole genome shotgun (WGS) entry which is preliminary data.</text>
</comment>
<name>A0ABT7QR00_9BACT</name>
<reference evidence="2" key="1">
    <citation type="submission" date="2023-01" db="EMBL/GenBank/DDBJ databases">
        <title>Sulfurovum sp. XTW-4 genome assembly.</title>
        <authorList>
            <person name="Wang J."/>
        </authorList>
    </citation>
    <scope>NUCLEOTIDE SEQUENCE</scope>
    <source>
        <strain evidence="2">XTW-4</strain>
    </source>
</reference>
<dbReference type="RefSeq" id="WP_008242587.1">
    <property type="nucleotide sequence ID" value="NZ_JAQIBC010000002.1"/>
</dbReference>
<dbReference type="InterPro" id="IPR000160">
    <property type="entry name" value="GGDEF_dom"/>
</dbReference>
<evidence type="ECO:0000313" key="3">
    <source>
        <dbReference type="Proteomes" id="UP001169066"/>
    </source>
</evidence>
<protein>
    <submittedName>
        <fullName evidence="2">Diguanylate cyclase</fullName>
        <ecNumber evidence="2">2.7.7.65</ecNumber>
    </submittedName>
</protein>
<organism evidence="2 3">
    <name type="scientific">Sulfurovum xiamenensis</name>
    <dbReference type="NCBI Taxonomy" id="3019066"/>
    <lineage>
        <taxon>Bacteria</taxon>
        <taxon>Pseudomonadati</taxon>
        <taxon>Campylobacterota</taxon>
        <taxon>Epsilonproteobacteria</taxon>
        <taxon>Campylobacterales</taxon>
        <taxon>Sulfurovaceae</taxon>
        <taxon>Sulfurovum</taxon>
    </lineage>
</organism>
<sequence>MHNNNDKLVQITEKTKLRALKHDIILPSTYLEIFMEEMKKIDDQQQEKSIHSVAADEDEIINTMQSLKQMEQHWFDSGRDYMKELNVLRSAMDTLRTQLFSDDISKSKNRLWIFKDKLNNNETFNDRGFLISIKITDYDRIISEYDTNIGNRLLKQVSDYMIGYLDQKHCHYEIVRYSEDNFLIFLHGLNENEAEEHLHNMQNEMSNYSFKHRNRVFNLTFNAALMHYIENESFASVLGQLDDKLFENSL</sequence>
<gene>
    <name evidence="2" type="ORF">PF327_04790</name>
</gene>
<dbReference type="EMBL" id="JAQIBC010000002">
    <property type="protein sequence ID" value="MDM5263507.1"/>
    <property type="molecule type" value="Genomic_DNA"/>
</dbReference>
<feature type="domain" description="GGDEF" evidence="1">
    <location>
        <begin position="126"/>
        <end position="250"/>
    </location>
</feature>
<dbReference type="GO" id="GO:0052621">
    <property type="term" value="F:diguanylate cyclase activity"/>
    <property type="evidence" value="ECO:0007669"/>
    <property type="project" value="UniProtKB-EC"/>
</dbReference>
<accession>A0ABT7QR00</accession>
<evidence type="ECO:0000259" key="1">
    <source>
        <dbReference type="PROSITE" id="PS50887"/>
    </source>
</evidence>